<name>A0A1Y2CIH0_9FUNG</name>
<gene>
    <name evidence="1" type="ORF">BCR33DRAFT_132493</name>
</gene>
<accession>A0A1Y2CIH0</accession>
<sequence length="440" mass="49471">MDKTDVDLVSLLTESIELQHTFMILQRQITSGLSRVNKVVEMVSKLPTNPTSLYSAGGSRSRNPSQQIVSSRIMEGSGFGVDFDRYMTTQSSINSLSNQASSIQQRSNQITSELLLSCTPSSQRSINHVLSPVNTSNNSLVEIQRLSEAIRWDGMTMTSKSKMMIKKQPRSDTTTIEVPFGEMKLIPKPIARTNSKKTSPLVRQTVLNSVVMGVDSEQSRSSVISFKERVSQVFRSGPRSTLSNCGIQKLVVSVLEQYHLNNLLNPTHTKSFRAAHYNKTRSLYKRQSYLRHSRIPSTPNSNIKLPHAAKTRRPKIITPESHRIRYNSSPPFRRHASKPSPHLLKIIRLSTNTTHRHIPPIQRRHHFPIPRDTKLHNATSKPHNSNPKTHRPETPVFKPIQRVSVFNASLDSRHIHVVVTCITGADEGPCFVESIAEGGF</sequence>
<evidence type="ECO:0000313" key="1">
    <source>
        <dbReference type="EMBL" id="ORY46624.1"/>
    </source>
</evidence>
<proteinExistence type="predicted"/>
<dbReference type="EMBL" id="MCGO01000016">
    <property type="protein sequence ID" value="ORY46624.1"/>
    <property type="molecule type" value="Genomic_DNA"/>
</dbReference>
<organism evidence="1 2">
    <name type="scientific">Rhizoclosmatium globosum</name>
    <dbReference type="NCBI Taxonomy" id="329046"/>
    <lineage>
        <taxon>Eukaryota</taxon>
        <taxon>Fungi</taxon>
        <taxon>Fungi incertae sedis</taxon>
        <taxon>Chytridiomycota</taxon>
        <taxon>Chytridiomycota incertae sedis</taxon>
        <taxon>Chytridiomycetes</taxon>
        <taxon>Chytridiales</taxon>
        <taxon>Chytriomycetaceae</taxon>
        <taxon>Rhizoclosmatium</taxon>
    </lineage>
</organism>
<protein>
    <submittedName>
        <fullName evidence="1">Uncharacterized protein</fullName>
    </submittedName>
</protein>
<keyword evidence="2" id="KW-1185">Reference proteome</keyword>
<dbReference type="AlphaFoldDB" id="A0A1Y2CIH0"/>
<reference evidence="1 2" key="1">
    <citation type="submission" date="2016-07" db="EMBL/GenBank/DDBJ databases">
        <title>Pervasive Adenine N6-methylation of Active Genes in Fungi.</title>
        <authorList>
            <consortium name="DOE Joint Genome Institute"/>
            <person name="Mondo S.J."/>
            <person name="Dannebaum R.O."/>
            <person name="Kuo R.C."/>
            <person name="Labutti K."/>
            <person name="Haridas S."/>
            <person name="Kuo A."/>
            <person name="Salamov A."/>
            <person name="Ahrendt S.R."/>
            <person name="Lipzen A."/>
            <person name="Sullivan W."/>
            <person name="Andreopoulos W.B."/>
            <person name="Clum A."/>
            <person name="Lindquist E."/>
            <person name="Daum C."/>
            <person name="Ramamoorthy G.K."/>
            <person name="Gryganskyi A."/>
            <person name="Culley D."/>
            <person name="Magnuson J.K."/>
            <person name="James T.Y."/>
            <person name="O'Malley M.A."/>
            <person name="Stajich J.E."/>
            <person name="Spatafora J.W."/>
            <person name="Visel A."/>
            <person name="Grigoriev I.V."/>
        </authorList>
    </citation>
    <scope>NUCLEOTIDE SEQUENCE [LARGE SCALE GENOMIC DNA]</scope>
    <source>
        <strain evidence="1 2">JEL800</strain>
    </source>
</reference>
<dbReference type="Proteomes" id="UP000193642">
    <property type="component" value="Unassembled WGS sequence"/>
</dbReference>
<comment type="caution">
    <text evidence="1">The sequence shown here is derived from an EMBL/GenBank/DDBJ whole genome shotgun (WGS) entry which is preliminary data.</text>
</comment>
<evidence type="ECO:0000313" key="2">
    <source>
        <dbReference type="Proteomes" id="UP000193642"/>
    </source>
</evidence>